<dbReference type="GO" id="GO:0016020">
    <property type="term" value="C:membrane"/>
    <property type="evidence" value="ECO:0007669"/>
    <property type="project" value="UniProtKB-SubCell"/>
</dbReference>
<accession>A0A2A6BUT9</accession>
<protein>
    <submittedName>
        <fullName evidence="6">G protein-coupled receptor</fullName>
    </submittedName>
</protein>
<dbReference type="Pfam" id="PF10317">
    <property type="entry name" value="7TM_GPCR_Srd"/>
    <property type="match status" value="1"/>
</dbReference>
<accession>A0A8R1U2B1</accession>
<evidence type="ECO:0000256" key="4">
    <source>
        <dbReference type="ARBA" id="ARBA00022989"/>
    </source>
</evidence>
<reference evidence="6" key="2">
    <citation type="submission" date="2022-06" db="UniProtKB">
        <authorList>
            <consortium name="EnsemblMetazoa"/>
        </authorList>
    </citation>
    <scope>IDENTIFICATION</scope>
    <source>
        <strain evidence="6">PS312</strain>
    </source>
</reference>
<gene>
    <name evidence="6" type="primary">WBGene00090768</name>
</gene>
<evidence type="ECO:0000256" key="5">
    <source>
        <dbReference type="ARBA" id="ARBA00023136"/>
    </source>
</evidence>
<dbReference type="PANTHER" id="PTHR22945:SF40">
    <property type="entry name" value="SERPENTINE RECEPTOR, CLASS D (DELTA)-RELATED"/>
    <property type="match status" value="1"/>
</dbReference>
<keyword evidence="7" id="KW-1185">Reference proteome</keyword>
<proteinExistence type="inferred from homology"/>
<dbReference type="PANTHER" id="PTHR22945">
    <property type="entry name" value="SERPENTINE RECEPTOR, CLASS D DELTA"/>
    <property type="match status" value="1"/>
</dbReference>
<dbReference type="InterPro" id="IPR050920">
    <property type="entry name" value="Nematode_rcpt-like_delta"/>
</dbReference>
<name>A0A2A6BUT9_PRIPA</name>
<sequence>MDDDIGLVASIARLTFGIIAIFSNGALISIILARTPKKMKAFSIILLDFAVSDLVNASMEVLVLNLQYQTPVYLVNQAEGLCTYVLPQLCFAFYGIQLHSFFNSVLAQPFSFYYRYRVLTSGDLKSGKVFLGCILIYFPSFAYCALFISLRPDIHSEIKSYVNATSPAMLSQTATYFGASMASPQTLFLIFYVIAPWAPVLFLNFYYRSKALKFLRDNTTHFSVELRRLQQHQVQYWKRWQALTINALLPLTFCAGFITIFLIYLGVYTHPLFTHLYYVSVLISPAFAPLFQLYYILPYRRAIRDAMPSKWRTTPLNTVTISDGKASDIRA</sequence>
<keyword evidence="5" id="KW-0472">Membrane</keyword>
<dbReference type="OrthoDB" id="5808087at2759"/>
<dbReference type="InterPro" id="IPR019421">
    <property type="entry name" value="7TM_GPCR_serpentine_rcpt_Srd"/>
</dbReference>
<organism evidence="6 7">
    <name type="scientific">Pristionchus pacificus</name>
    <name type="common">Parasitic nematode worm</name>
    <dbReference type="NCBI Taxonomy" id="54126"/>
    <lineage>
        <taxon>Eukaryota</taxon>
        <taxon>Metazoa</taxon>
        <taxon>Ecdysozoa</taxon>
        <taxon>Nematoda</taxon>
        <taxon>Chromadorea</taxon>
        <taxon>Rhabditida</taxon>
        <taxon>Rhabditina</taxon>
        <taxon>Diplogasteromorpha</taxon>
        <taxon>Diplogasteroidea</taxon>
        <taxon>Neodiplogasteridae</taxon>
        <taxon>Pristionchus</taxon>
    </lineage>
</organism>
<keyword evidence="3" id="KW-0812">Transmembrane</keyword>
<comment type="subcellular location">
    <subcellularLocation>
        <location evidence="1">Membrane</location>
        <topology evidence="1">Multi-pass membrane protein</topology>
    </subcellularLocation>
</comment>
<comment type="similarity">
    <text evidence="2">Belongs to the nematode receptor-like protein srd family.</text>
</comment>
<dbReference type="AlphaFoldDB" id="A0A2A6BUT9"/>
<reference evidence="7" key="1">
    <citation type="journal article" date="2008" name="Nat. Genet.">
        <title>The Pristionchus pacificus genome provides a unique perspective on nematode lifestyle and parasitism.</title>
        <authorList>
            <person name="Dieterich C."/>
            <person name="Clifton S.W."/>
            <person name="Schuster L.N."/>
            <person name="Chinwalla A."/>
            <person name="Delehaunty K."/>
            <person name="Dinkelacker I."/>
            <person name="Fulton L."/>
            <person name="Fulton R."/>
            <person name="Godfrey J."/>
            <person name="Minx P."/>
            <person name="Mitreva M."/>
            <person name="Roeseler W."/>
            <person name="Tian H."/>
            <person name="Witte H."/>
            <person name="Yang S.P."/>
            <person name="Wilson R.K."/>
            <person name="Sommer R.J."/>
        </authorList>
    </citation>
    <scope>NUCLEOTIDE SEQUENCE [LARGE SCALE GENOMIC DNA]</scope>
    <source>
        <strain evidence="7">PS312</strain>
    </source>
</reference>
<dbReference type="SUPFAM" id="SSF81321">
    <property type="entry name" value="Family A G protein-coupled receptor-like"/>
    <property type="match status" value="1"/>
</dbReference>
<dbReference type="EnsemblMetazoa" id="PPA01214.1">
    <property type="protein sequence ID" value="PPA01214.1"/>
    <property type="gene ID" value="WBGene00090768"/>
</dbReference>
<evidence type="ECO:0000256" key="1">
    <source>
        <dbReference type="ARBA" id="ARBA00004141"/>
    </source>
</evidence>
<evidence type="ECO:0000256" key="2">
    <source>
        <dbReference type="ARBA" id="ARBA00009166"/>
    </source>
</evidence>
<keyword evidence="4" id="KW-1133">Transmembrane helix</keyword>
<dbReference type="Proteomes" id="UP000005239">
    <property type="component" value="Unassembled WGS sequence"/>
</dbReference>
<evidence type="ECO:0000313" key="7">
    <source>
        <dbReference type="Proteomes" id="UP000005239"/>
    </source>
</evidence>
<evidence type="ECO:0000313" key="6">
    <source>
        <dbReference type="EnsemblMetazoa" id="PPA01214.1"/>
    </source>
</evidence>
<evidence type="ECO:0000256" key="3">
    <source>
        <dbReference type="ARBA" id="ARBA00022692"/>
    </source>
</evidence>